<dbReference type="PANTHER" id="PTHR31439">
    <property type="entry name" value="EXPRESSED PROTEIN"/>
    <property type="match status" value="1"/>
</dbReference>
<evidence type="ECO:0000313" key="1">
    <source>
        <dbReference type="EMBL" id="KAI0519300.1"/>
    </source>
</evidence>
<accession>A0A8T3BS58</accession>
<dbReference type="OrthoDB" id="10285827at2759"/>
<reference evidence="1" key="1">
    <citation type="journal article" date="2022" name="Front. Genet.">
        <title>Chromosome-Scale Assembly of the Dendrobium nobile Genome Provides Insights Into the Molecular Mechanism of the Biosynthesis of the Medicinal Active Ingredient of Dendrobium.</title>
        <authorList>
            <person name="Xu Q."/>
            <person name="Niu S.-C."/>
            <person name="Li K.-L."/>
            <person name="Zheng P.-J."/>
            <person name="Zhang X.-J."/>
            <person name="Jia Y."/>
            <person name="Liu Y."/>
            <person name="Niu Y.-X."/>
            <person name="Yu L.-H."/>
            <person name="Chen D.-F."/>
            <person name="Zhang G.-Q."/>
        </authorList>
    </citation>
    <scope>NUCLEOTIDE SEQUENCE</scope>
    <source>
        <tissue evidence="1">Leaf</tissue>
    </source>
</reference>
<name>A0A8T3BS58_DENNO</name>
<sequence>MALNLVPLHFVKNLSSLFIEINIINVRIKEESITNAMASNSVLDVWGWLVSLPPASQWNLDTQCFCIYRSEPSQPSLNLRVIRNIHGHNPHVIFSLTAYFNSHITLWSSNSLHIKEIIDKSFDSKTMQLLLCGIIAGVLKYESYKKSSISVPGMLIEKDCKDIFNLALLTLALLVCIYEAPQDLRFRSIEELSLRLYRRNSQESMKQLVRILGSNLEEQWMRSVNLAITNWIMESRSSNLSLSLPSPFFAYSFSTVGLWKVQLYCPITAMISNNQGNSTHDSRLNFSLNYQQLEGVIQFTYKVIFREYWIDVVVKVDNIRCDVNQLVSEKLMSKEGYGSEEKHFPSRILLQLAPTVQTDVISVSVSKSSDNPIHEVGVEKGVEGSFEPPGSYLGLKVSASETVTLAIKQWKFEQSVHGDSAVLNWFLHDGVNGREVFSTKPPKMAIFRPRSWFRNRYSSAYRPSTRQGGVIFAGDEYGESVWWKICRGGKGKRMDWEICGKVWLTYWPNKHRTFYSETRMLEFKELLHINLET</sequence>
<organism evidence="1 2">
    <name type="scientific">Dendrobium nobile</name>
    <name type="common">Orchid</name>
    <dbReference type="NCBI Taxonomy" id="94219"/>
    <lineage>
        <taxon>Eukaryota</taxon>
        <taxon>Viridiplantae</taxon>
        <taxon>Streptophyta</taxon>
        <taxon>Embryophyta</taxon>
        <taxon>Tracheophyta</taxon>
        <taxon>Spermatophyta</taxon>
        <taxon>Magnoliopsida</taxon>
        <taxon>Liliopsida</taxon>
        <taxon>Asparagales</taxon>
        <taxon>Orchidaceae</taxon>
        <taxon>Epidendroideae</taxon>
        <taxon>Malaxideae</taxon>
        <taxon>Dendrobiinae</taxon>
        <taxon>Dendrobium</taxon>
    </lineage>
</organism>
<dbReference type="PANTHER" id="PTHR31439:SF4">
    <property type="entry name" value="NEURONAL PAS DOMAIN PROTEIN"/>
    <property type="match status" value="1"/>
</dbReference>
<dbReference type="Proteomes" id="UP000829196">
    <property type="component" value="Unassembled WGS sequence"/>
</dbReference>
<protein>
    <submittedName>
        <fullName evidence="1">Uncharacterized protein</fullName>
    </submittedName>
</protein>
<evidence type="ECO:0000313" key="2">
    <source>
        <dbReference type="Proteomes" id="UP000829196"/>
    </source>
</evidence>
<proteinExistence type="predicted"/>
<gene>
    <name evidence="1" type="ORF">KFK09_006742</name>
</gene>
<dbReference type="AlphaFoldDB" id="A0A8T3BS58"/>
<dbReference type="EMBL" id="JAGYWB010000006">
    <property type="protein sequence ID" value="KAI0519300.1"/>
    <property type="molecule type" value="Genomic_DNA"/>
</dbReference>
<comment type="caution">
    <text evidence="1">The sequence shown here is derived from an EMBL/GenBank/DDBJ whole genome shotgun (WGS) entry which is preliminary data.</text>
</comment>
<keyword evidence="2" id="KW-1185">Reference proteome</keyword>